<protein>
    <recommendedName>
        <fullName evidence="5">Sortase family protein</fullName>
    </recommendedName>
</protein>
<evidence type="ECO:0008006" key="5">
    <source>
        <dbReference type="Google" id="ProtNLM"/>
    </source>
</evidence>
<sequence length="232" mass="25927">MKKRLIIIQLVFISFIAACSTQVKEPQPLVHSATLTPTVGPTETPAPTPTITPTPTPEYTATPDWLPIFDQFIADVKNGEADQVVGIWVDNVLALRVVYQPATNPGYVSTEDEVATYFLYPWNKAGNHGLLAHNYLAGRYFFNLSVGDVISLVWGDGNYEDFEITRIKDFQALQPDNPYSNFVDLDTGEQLTVNNVFLEVYMGDYHTTLQTCIAQGSETEWGRQFVLAPPLY</sequence>
<comment type="caution">
    <text evidence="3">The sequence shown here is derived from an EMBL/GenBank/DDBJ whole genome shotgun (WGS) entry which is preliminary data.</text>
</comment>
<keyword evidence="2" id="KW-0732">Signal</keyword>
<feature type="signal peptide" evidence="2">
    <location>
        <begin position="1"/>
        <end position="20"/>
    </location>
</feature>
<gene>
    <name evidence="3" type="ORF">DFR64_1650</name>
</gene>
<organism evidence="3 4">
    <name type="scientific">Pelolinea submarina</name>
    <dbReference type="NCBI Taxonomy" id="913107"/>
    <lineage>
        <taxon>Bacteria</taxon>
        <taxon>Bacillati</taxon>
        <taxon>Chloroflexota</taxon>
        <taxon>Anaerolineae</taxon>
        <taxon>Anaerolineales</taxon>
        <taxon>Anaerolineaceae</taxon>
        <taxon>Pelolinea</taxon>
    </lineage>
</organism>
<dbReference type="EMBL" id="QUMS01000001">
    <property type="protein sequence ID" value="REG11758.1"/>
    <property type="molecule type" value="Genomic_DNA"/>
</dbReference>
<feature type="region of interest" description="Disordered" evidence="1">
    <location>
        <begin position="34"/>
        <end position="57"/>
    </location>
</feature>
<name>A0A3E0AJE4_9CHLR</name>
<evidence type="ECO:0000313" key="4">
    <source>
        <dbReference type="Proteomes" id="UP000256388"/>
    </source>
</evidence>
<dbReference type="RefSeq" id="WP_126440398.1">
    <property type="nucleotide sequence ID" value="NZ_AP018437.1"/>
</dbReference>
<evidence type="ECO:0000313" key="3">
    <source>
        <dbReference type="EMBL" id="REG11758.1"/>
    </source>
</evidence>
<feature type="chain" id="PRO_5017785168" description="Sortase family protein" evidence="2">
    <location>
        <begin position="21"/>
        <end position="232"/>
    </location>
</feature>
<reference evidence="3 4" key="1">
    <citation type="submission" date="2018-08" db="EMBL/GenBank/DDBJ databases">
        <title>Genomic Encyclopedia of Type Strains, Phase IV (KMG-IV): sequencing the most valuable type-strain genomes for metagenomic binning, comparative biology and taxonomic classification.</title>
        <authorList>
            <person name="Goeker M."/>
        </authorList>
    </citation>
    <scope>NUCLEOTIDE SEQUENCE [LARGE SCALE GENOMIC DNA]</scope>
    <source>
        <strain evidence="3 4">DSM 23923</strain>
    </source>
</reference>
<proteinExistence type="predicted"/>
<dbReference type="AlphaFoldDB" id="A0A3E0AJE4"/>
<feature type="compositionally biased region" description="Pro residues" evidence="1">
    <location>
        <begin position="44"/>
        <end position="56"/>
    </location>
</feature>
<accession>A0A3E0AJE4</accession>
<dbReference type="Proteomes" id="UP000256388">
    <property type="component" value="Unassembled WGS sequence"/>
</dbReference>
<dbReference type="PROSITE" id="PS51257">
    <property type="entry name" value="PROKAR_LIPOPROTEIN"/>
    <property type="match status" value="1"/>
</dbReference>
<evidence type="ECO:0000256" key="1">
    <source>
        <dbReference type="SAM" id="MobiDB-lite"/>
    </source>
</evidence>
<keyword evidence="4" id="KW-1185">Reference proteome</keyword>
<evidence type="ECO:0000256" key="2">
    <source>
        <dbReference type="SAM" id="SignalP"/>
    </source>
</evidence>
<dbReference type="OrthoDB" id="164237at2"/>